<name>A0AC35FQC3_9BILA</name>
<evidence type="ECO:0000313" key="1">
    <source>
        <dbReference type="Proteomes" id="UP000887580"/>
    </source>
</evidence>
<evidence type="ECO:0000313" key="2">
    <source>
        <dbReference type="WBParaSite" id="PS1159_v2.g19715.t1"/>
    </source>
</evidence>
<dbReference type="Proteomes" id="UP000887580">
    <property type="component" value="Unplaced"/>
</dbReference>
<sequence>MPRNCNISNFCYQWFLFLLITIFQTIIWVNAEFCPENTDTVAKLLSASGITAHRKSCPDFKDKANEFSCCPSTITPGTFYCCTEEAKEEIDAELAAEARRIFFRK</sequence>
<protein>
    <submittedName>
        <fullName evidence="2">Uncharacterized protein</fullName>
    </submittedName>
</protein>
<reference evidence="2" key="1">
    <citation type="submission" date="2022-11" db="UniProtKB">
        <authorList>
            <consortium name="WormBaseParasite"/>
        </authorList>
    </citation>
    <scope>IDENTIFICATION</scope>
</reference>
<proteinExistence type="predicted"/>
<organism evidence="1 2">
    <name type="scientific">Panagrolaimus sp. PS1159</name>
    <dbReference type="NCBI Taxonomy" id="55785"/>
    <lineage>
        <taxon>Eukaryota</taxon>
        <taxon>Metazoa</taxon>
        <taxon>Ecdysozoa</taxon>
        <taxon>Nematoda</taxon>
        <taxon>Chromadorea</taxon>
        <taxon>Rhabditida</taxon>
        <taxon>Tylenchina</taxon>
        <taxon>Panagrolaimomorpha</taxon>
        <taxon>Panagrolaimoidea</taxon>
        <taxon>Panagrolaimidae</taxon>
        <taxon>Panagrolaimus</taxon>
    </lineage>
</organism>
<dbReference type="WBParaSite" id="PS1159_v2.g19715.t1">
    <property type="protein sequence ID" value="PS1159_v2.g19715.t1"/>
    <property type="gene ID" value="PS1159_v2.g19715"/>
</dbReference>
<accession>A0AC35FQC3</accession>